<dbReference type="GO" id="GO:0005975">
    <property type="term" value="P:carbohydrate metabolic process"/>
    <property type="evidence" value="ECO:0007669"/>
    <property type="project" value="InterPro"/>
</dbReference>
<keyword evidence="6 10" id="KW-0808">Transferase</keyword>
<evidence type="ECO:0000256" key="8">
    <source>
        <dbReference type="ARBA" id="ARBA00031423"/>
    </source>
</evidence>
<dbReference type="NCBIfam" id="NF011080">
    <property type="entry name" value="PRK14508.1-3"/>
    <property type="match status" value="1"/>
</dbReference>
<evidence type="ECO:0000313" key="12">
    <source>
        <dbReference type="EMBL" id="RII32729.1"/>
    </source>
</evidence>
<proteinExistence type="inferred from homology"/>
<sequence length="506" mass="58652">MNRGSGIIMHIASLPGEYGIGTFGNEAYEFGDFLKKAGQRYWQILPLGPTSYGDSPYQSFSAFAGNPYFIDFEILRKDGLLSKEDYETVSFGEYTEDIDYGVIFVEKFKVLRKAYENFKIQDSKDAKKFEEKETYWLEDYALYMAVKNHFGLKSWQTWDEDIKLRKPEAIEKYKKLLIDEIGFWKFLQYEFYKQWENLKSYINELDIEIVGDMPIYVAEDSADVWANPEAFLLHKKTLKPLKVAGCPPDIFSATGQLWGNPIYDWNYMEKTDYKWWVDRIRQSLNLYDVLRIDHFKGFESYWSIPYGDDTAENGEWIKGPGIKVFNAIKDELGDVNIIAEDLGTLTEETIKLRNNTGFPGMKILTFGFDSDSENPFLPHNYEKNFIVYTGTHDNDTVRGWMETTAPKEQVKNAIEYLGLSKEEGYNWGFIRGAWSSIADIAIAQMQDFLDLGNEARINLPSTLGNNWRWRVKGSLITDDLAEKINKLTEIYGRTNKKSNIDSVQDL</sequence>
<dbReference type="GO" id="GO:0004134">
    <property type="term" value="F:4-alpha-glucanotransferase activity"/>
    <property type="evidence" value="ECO:0007669"/>
    <property type="project" value="UniProtKB-EC"/>
</dbReference>
<evidence type="ECO:0000313" key="13">
    <source>
        <dbReference type="Proteomes" id="UP000191056"/>
    </source>
</evidence>
<evidence type="ECO:0000256" key="1">
    <source>
        <dbReference type="ARBA" id="ARBA00000439"/>
    </source>
</evidence>
<dbReference type="EMBL" id="QXDJ01000006">
    <property type="protein sequence ID" value="RII32729.1"/>
    <property type="molecule type" value="Genomic_DNA"/>
</dbReference>
<dbReference type="EMBL" id="MZGT01000001">
    <property type="protein sequence ID" value="OPJ66230.1"/>
    <property type="molecule type" value="Genomic_DNA"/>
</dbReference>
<dbReference type="Pfam" id="PF02446">
    <property type="entry name" value="Glyco_hydro_77"/>
    <property type="match status" value="1"/>
</dbReference>
<name>A0A1V4J296_9CLOT</name>
<evidence type="ECO:0000313" key="14">
    <source>
        <dbReference type="Proteomes" id="UP000265930"/>
    </source>
</evidence>
<accession>A0A1V4J296</accession>
<dbReference type="STRING" id="225345.CLCHR_01030"/>
<evidence type="ECO:0000313" key="11">
    <source>
        <dbReference type="EMBL" id="OPJ66230.1"/>
    </source>
</evidence>
<evidence type="ECO:0000256" key="4">
    <source>
        <dbReference type="ARBA" id="ARBA00020295"/>
    </source>
</evidence>
<evidence type="ECO:0000256" key="3">
    <source>
        <dbReference type="ARBA" id="ARBA00012560"/>
    </source>
</evidence>
<dbReference type="NCBIfam" id="TIGR00217">
    <property type="entry name" value="malQ"/>
    <property type="match status" value="1"/>
</dbReference>
<dbReference type="Proteomes" id="UP000265930">
    <property type="component" value="Unassembled WGS sequence"/>
</dbReference>
<evidence type="ECO:0000256" key="9">
    <source>
        <dbReference type="ARBA" id="ARBA00031501"/>
    </source>
</evidence>
<keyword evidence="13" id="KW-1185">Reference proteome</keyword>
<comment type="caution">
    <text evidence="11">The sequence shown here is derived from an EMBL/GenBank/DDBJ whole genome shotgun (WGS) entry which is preliminary data.</text>
</comment>
<protein>
    <recommendedName>
        <fullName evidence="4 10">4-alpha-glucanotransferase</fullName>
        <ecNumber evidence="3 10">2.4.1.25</ecNumber>
    </recommendedName>
    <alternativeName>
        <fullName evidence="8 10">Amylomaltase</fullName>
    </alternativeName>
    <alternativeName>
        <fullName evidence="9 10">Disproportionating enzyme</fullName>
    </alternativeName>
</protein>
<organism evidence="11 13">
    <name type="scientific">Clostridium chromiireducens</name>
    <dbReference type="NCBI Taxonomy" id="225345"/>
    <lineage>
        <taxon>Bacteria</taxon>
        <taxon>Bacillati</taxon>
        <taxon>Bacillota</taxon>
        <taxon>Clostridia</taxon>
        <taxon>Eubacteriales</taxon>
        <taxon>Clostridiaceae</taxon>
        <taxon>Clostridium</taxon>
    </lineage>
</organism>
<dbReference type="AlphaFoldDB" id="A0A1V4J296"/>
<reference evidence="11 13" key="1">
    <citation type="submission" date="2017-03" db="EMBL/GenBank/DDBJ databases">
        <title>Genome sequence of Clostridium chromiireducens DSM 23318.</title>
        <authorList>
            <person name="Poehlein A."/>
            <person name="Daniel R."/>
        </authorList>
    </citation>
    <scope>NUCLEOTIDE SEQUENCE [LARGE SCALE GENOMIC DNA]</scope>
    <source>
        <strain evidence="11 13">DSM 23318</strain>
    </source>
</reference>
<dbReference type="Proteomes" id="UP000191056">
    <property type="component" value="Unassembled WGS sequence"/>
</dbReference>
<dbReference type="PANTHER" id="PTHR32438">
    <property type="entry name" value="4-ALPHA-GLUCANOTRANSFERASE DPE1, CHLOROPLASTIC/AMYLOPLASTIC"/>
    <property type="match status" value="1"/>
</dbReference>
<evidence type="ECO:0000256" key="7">
    <source>
        <dbReference type="ARBA" id="ARBA00023277"/>
    </source>
</evidence>
<dbReference type="OrthoDB" id="9811841at2"/>
<dbReference type="InterPro" id="IPR017853">
    <property type="entry name" value="GH"/>
</dbReference>
<keyword evidence="7 10" id="KW-0119">Carbohydrate metabolism</keyword>
<comment type="catalytic activity">
    <reaction evidence="1 10">
        <text>Transfers a segment of a (1-&gt;4)-alpha-D-glucan to a new position in an acceptor, which may be glucose or a (1-&gt;4)-alpha-D-glucan.</text>
        <dbReference type="EC" id="2.4.1.25"/>
    </reaction>
</comment>
<dbReference type="Gene3D" id="3.20.20.80">
    <property type="entry name" value="Glycosidases"/>
    <property type="match status" value="1"/>
</dbReference>
<evidence type="ECO:0000256" key="10">
    <source>
        <dbReference type="RuleBase" id="RU361207"/>
    </source>
</evidence>
<evidence type="ECO:0000256" key="6">
    <source>
        <dbReference type="ARBA" id="ARBA00022679"/>
    </source>
</evidence>
<evidence type="ECO:0000256" key="5">
    <source>
        <dbReference type="ARBA" id="ARBA00022676"/>
    </source>
</evidence>
<evidence type="ECO:0000256" key="2">
    <source>
        <dbReference type="ARBA" id="ARBA00005684"/>
    </source>
</evidence>
<dbReference type="RefSeq" id="WP_079437700.1">
    <property type="nucleotide sequence ID" value="NZ_MZGT01000001.1"/>
</dbReference>
<keyword evidence="5 10" id="KW-0328">Glycosyltransferase</keyword>
<gene>
    <name evidence="11" type="primary">malQ_1</name>
    <name evidence="12" type="synonym">malQ</name>
    <name evidence="11" type="ORF">CLCHR_01030</name>
    <name evidence="12" type="ORF">D2A34_21145</name>
</gene>
<dbReference type="PANTHER" id="PTHR32438:SF5">
    <property type="entry name" value="4-ALPHA-GLUCANOTRANSFERASE DPE1, CHLOROPLASTIC_AMYLOPLASTIC"/>
    <property type="match status" value="1"/>
</dbReference>
<dbReference type="InterPro" id="IPR003385">
    <property type="entry name" value="Glyco_hydro_77"/>
</dbReference>
<dbReference type="SUPFAM" id="SSF51445">
    <property type="entry name" value="(Trans)glycosidases"/>
    <property type="match status" value="1"/>
</dbReference>
<comment type="similarity">
    <text evidence="2 10">Belongs to the disproportionating enzyme family.</text>
</comment>
<dbReference type="EC" id="2.4.1.25" evidence="3 10"/>
<reference evidence="12 14" key="2">
    <citation type="submission" date="2018-08" db="EMBL/GenBank/DDBJ databases">
        <title>Genome of Clostridium chromiireducens C1, DSM12136.</title>
        <authorList>
            <person name="Xing M."/>
            <person name="Wei Y."/>
            <person name="Ang E.L."/>
            <person name="Zhao H."/>
            <person name="Zhang Y."/>
        </authorList>
    </citation>
    <scope>NUCLEOTIDE SEQUENCE [LARGE SCALE GENOMIC DNA]</scope>
    <source>
        <strain evidence="12 14">C1</strain>
    </source>
</reference>